<dbReference type="SMART" id="SM00864">
    <property type="entry name" value="Tubulin"/>
    <property type="match status" value="1"/>
</dbReference>
<keyword evidence="5" id="KW-0963">Cytoplasm</keyword>
<dbReference type="InterPro" id="IPR024757">
    <property type="entry name" value="FtsZ_C"/>
</dbReference>
<dbReference type="SUPFAM" id="SSF55307">
    <property type="entry name" value="Tubulin C-terminal domain-like"/>
    <property type="match status" value="1"/>
</dbReference>
<evidence type="ECO:0000256" key="5">
    <source>
        <dbReference type="HAMAP-Rule" id="MF_00909"/>
    </source>
</evidence>
<feature type="binding site" evidence="5">
    <location>
        <position position="139"/>
    </location>
    <ligand>
        <name>GTP</name>
        <dbReference type="ChEBI" id="CHEBI:37565"/>
    </ligand>
</feature>
<feature type="domain" description="Tubulin/FtsZ 2-layer sandwich" evidence="9">
    <location>
        <begin position="207"/>
        <end position="324"/>
    </location>
</feature>
<keyword evidence="5 7" id="KW-0132">Cell division</keyword>
<dbReference type="PANTHER" id="PTHR30314:SF3">
    <property type="entry name" value="MITOCHONDRIAL DIVISION PROTEIN FSZA"/>
    <property type="match status" value="1"/>
</dbReference>
<dbReference type="Proteomes" id="UP000617402">
    <property type="component" value="Unassembled WGS sequence"/>
</dbReference>
<dbReference type="Pfam" id="PF00091">
    <property type="entry name" value="Tubulin"/>
    <property type="match status" value="1"/>
</dbReference>
<proteinExistence type="inferred from homology"/>
<dbReference type="Gene3D" id="3.40.50.1440">
    <property type="entry name" value="Tubulin/FtsZ, GTPase domain"/>
    <property type="match status" value="1"/>
</dbReference>
<sequence length="384" mass="40300">MFELDVDLNPLAVIRVVGVGGGGNNAVNRMISHGVRGVQFISVNTDAQALHLSRAETKMQVGTKLTKGLGAGANPDIGKKAAEESREDLLNALKGADMVFVTAGMGGGTGTGAAPVVAEVAKELGALTVGVVTRPFTFEGRKRAMQAERGIQELRAAVDTLIVIPNDRLLQVVDKHTPMNEAFRLADDILRQGVQGISDLIAVPGLINLDFADVKTIMTDTGSALMGVGVASGEHRAVDAVKKAISSPLLETSIEGAKGVLMNITGGVNLGMLEVNEAAEIVTEVADPEANIIFGAVIDESMEDEVRVTVIATGFDQRHAQPVPQPVTRVVSPGIPSGFAPSAGTKEKFVQPQPVVTPQPTMEVKPVPLVDDIDIPVFLRKYKG</sequence>
<reference evidence="10 11" key="1">
    <citation type="submission" date="2020-07" db="EMBL/GenBank/DDBJ databases">
        <title>Draft whole-genome sequence of Heliobacterium chlorum DSM 3682, type strain.</title>
        <authorList>
            <person name="Kyndt J.A."/>
            <person name="Meyer T.E."/>
            <person name="Imhoff J.F."/>
        </authorList>
    </citation>
    <scope>NUCLEOTIDE SEQUENCE [LARGE SCALE GENOMIC DNA]</scope>
    <source>
        <strain evidence="10 11">DSM 3682</strain>
    </source>
</reference>
<dbReference type="InterPro" id="IPR037103">
    <property type="entry name" value="Tubulin/FtsZ-like_C"/>
</dbReference>
<evidence type="ECO:0000256" key="4">
    <source>
        <dbReference type="ARBA" id="ARBA00023210"/>
    </source>
</evidence>
<dbReference type="HAMAP" id="MF_00909">
    <property type="entry name" value="FtsZ"/>
    <property type="match status" value="1"/>
</dbReference>
<accession>A0ABR7SXI6</accession>
<dbReference type="RefSeq" id="WP_188038417.1">
    <property type="nucleotide sequence ID" value="NZ_JACVHF010000001.1"/>
</dbReference>
<comment type="caution">
    <text evidence="10">The sequence shown here is derived from an EMBL/GenBank/DDBJ whole genome shotgun (WGS) entry which is preliminary data.</text>
</comment>
<comment type="function">
    <text evidence="5 7">Essential cell division protein that forms a contractile ring structure (Z ring) at the future cell division site. The regulation of the ring assembly controls the timing and the location of cell division. One of the functions of the FtsZ ring is to recruit other cell division proteins to the septum to produce a new cell wall between the dividing cells. Binds GTP and shows GTPase activity.</text>
</comment>
<dbReference type="InterPro" id="IPR008280">
    <property type="entry name" value="Tub_FtsZ_C"/>
</dbReference>
<dbReference type="GO" id="GO:0051301">
    <property type="term" value="P:cell division"/>
    <property type="evidence" value="ECO:0007669"/>
    <property type="project" value="UniProtKB-KW"/>
</dbReference>
<dbReference type="SMART" id="SM00865">
    <property type="entry name" value="Tubulin_C"/>
    <property type="match status" value="1"/>
</dbReference>
<evidence type="ECO:0000259" key="8">
    <source>
        <dbReference type="SMART" id="SM00864"/>
    </source>
</evidence>
<feature type="binding site" evidence="5">
    <location>
        <position position="143"/>
    </location>
    <ligand>
        <name>GTP</name>
        <dbReference type="ChEBI" id="CHEBI:37565"/>
    </ligand>
</feature>
<evidence type="ECO:0000256" key="6">
    <source>
        <dbReference type="NCBIfam" id="TIGR00065"/>
    </source>
</evidence>
<evidence type="ECO:0000313" key="10">
    <source>
        <dbReference type="EMBL" id="MBC9783258.1"/>
    </source>
</evidence>
<evidence type="ECO:0000256" key="1">
    <source>
        <dbReference type="ARBA" id="ARBA00009690"/>
    </source>
</evidence>
<keyword evidence="4 5" id="KW-0717">Septation</keyword>
<name>A0ABR7SXI6_HELCL</name>
<evidence type="ECO:0000313" key="11">
    <source>
        <dbReference type="Proteomes" id="UP000617402"/>
    </source>
</evidence>
<dbReference type="InterPro" id="IPR018316">
    <property type="entry name" value="Tubulin/FtsZ_2-layer-sand-dom"/>
</dbReference>
<dbReference type="PROSITE" id="PS01135">
    <property type="entry name" value="FTSZ_2"/>
    <property type="match status" value="1"/>
</dbReference>
<dbReference type="NCBIfam" id="TIGR00065">
    <property type="entry name" value="ftsZ"/>
    <property type="match status" value="1"/>
</dbReference>
<dbReference type="EMBL" id="JACVHF010000001">
    <property type="protein sequence ID" value="MBC9783258.1"/>
    <property type="molecule type" value="Genomic_DNA"/>
</dbReference>
<comment type="subcellular location">
    <subcellularLocation>
        <location evidence="5">Cytoplasm</location>
    </subcellularLocation>
    <text evidence="5">Assembles at midcell at the inner surface of the cytoplasmic membrane.</text>
</comment>
<evidence type="ECO:0000256" key="3">
    <source>
        <dbReference type="ARBA" id="ARBA00023134"/>
    </source>
</evidence>
<dbReference type="InterPro" id="IPR045061">
    <property type="entry name" value="FtsZ/CetZ"/>
</dbReference>
<dbReference type="Gene3D" id="3.30.1330.20">
    <property type="entry name" value="Tubulin/FtsZ, C-terminal domain"/>
    <property type="match status" value="1"/>
</dbReference>
<organism evidence="10 11">
    <name type="scientific">Heliobacterium chlorum</name>
    <dbReference type="NCBI Taxonomy" id="2698"/>
    <lineage>
        <taxon>Bacteria</taxon>
        <taxon>Bacillati</taxon>
        <taxon>Bacillota</taxon>
        <taxon>Clostridia</taxon>
        <taxon>Eubacteriales</taxon>
        <taxon>Heliobacteriaceae</taxon>
        <taxon>Heliobacterium</taxon>
    </lineage>
</organism>
<dbReference type="InterPro" id="IPR003008">
    <property type="entry name" value="Tubulin_FtsZ_GTPase"/>
</dbReference>
<comment type="subunit">
    <text evidence="5">Homodimer. Polymerizes to form a dynamic ring structure in a strictly GTP-dependent manner. Interacts directly with several other division proteins.</text>
</comment>
<dbReference type="SUPFAM" id="SSF52490">
    <property type="entry name" value="Tubulin nucleotide-binding domain-like"/>
    <property type="match status" value="1"/>
</dbReference>
<dbReference type="Pfam" id="PF12327">
    <property type="entry name" value="FtsZ_C"/>
    <property type="match status" value="1"/>
</dbReference>
<feature type="binding site" evidence="5">
    <location>
        <position position="187"/>
    </location>
    <ligand>
        <name>GTP</name>
        <dbReference type="ChEBI" id="CHEBI:37565"/>
    </ligand>
</feature>
<feature type="binding site" evidence="5">
    <location>
        <begin position="21"/>
        <end position="25"/>
    </location>
    <ligand>
        <name>GTP</name>
        <dbReference type="ChEBI" id="CHEBI:37565"/>
    </ligand>
</feature>
<feature type="binding site" evidence="5">
    <location>
        <begin position="108"/>
        <end position="110"/>
    </location>
    <ligand>
        <name>GTP</name>
        <dbReference type="ChEBI" id="CHEBI:37565"/>
    </ligand>
</feature>
<gene>
    <name evidence="5 10" type="primary">ftsZ</name>
    <name evidence="10" type="ORF">H1S01_01885</name>
</gene>
<dbReference type="InterPro" id="IPR036525">
    <property type="entry name" value="Tubulin/FtsZ_GTPase_sf"/>
</dbReference>
<keyword evidence="11" id="KW-1185">Reference proteome</keyword>
<keyword evidence="3 5" id="KW-0342">GTP-binding</keyword>
<protein>
    <recommendedName>
        <fullName evidence="5 6">Cell division protein FtsZ</fullName>
    </recommendedName>
</protein>
<evidence type="ECO:0000259" key="9">
    <source>
        <dbReference type="SMART" id="SM00865"/>
    </source>
</evidence>
<feature type="domain" description="Tubulin/FtsZ GTPase" evidence="8">
    <location>
        <begin position="13"/>
        <end position="205"/>
    </location>
</feature>
<dbReference type="PANTHER" id="PTHR30314">
    <property type="entry name" value="CELL DIVISION PROTEIN FTSZ-RELATED"/>
    <property type="match status" value="1"/>
</dbReference>
<evidence type="ECO:0000256" key="2">
    <source>
        <dbReference type="ARBA" id="ARBA00022741"/>
    </source>
</evidence>
<dbReference type="CDD" id="cd02201">
    <property type="entry name" value="FtsZ_type1"/>
    <property type="match status" value="1"/>
</dbReference>
<keyword evidence="2 5" id="KW-0547">Nucleotide-binding</keyword>
<comment type="similarity">
    <text evidence="1 5 7">Belongs to the FtsZ family.</text>
</comment>
<dbReference type="PROSITE" id="PS01134">
    <property type="entry name" value="FTSZ_1"/>
    <property type="match status" value="1"/>
</dbReference>
<keyword evidence="5 7" id="KW-0131">Cell cycle</keyword>
<dbReference type="PRINTS" id="PR00423">
    <property type="entry name" value="CELLDVISFTSZ"/>
</dbReference>
<dbReference type="InterPro" id="IPR000158">
    <property type="entry name" value="Cell_div_FtsZ"/>
</dbReference>
<evidence type="ECO:0000256" key="7">
    <source>
        <dbReference type="RuleBase" id="RU000631"/>
    </source>
</evidence>
<dbReference type="InterPro" id="IPR020805">
    <property type="entry name" value="Cell_div_FtsZ_CS"/>
</dbReference>